<sequence>MNFTRPAVRAERGARRPRLSWALIALLTGPLAGAQGMTAQTMTASSAAPAVSGGRAVQVLPHSRVVTVLNGTPAWFVCDRTDARSVAVLGWPDARGLSRLTTYSKTRPGEYVWKSYRVGAADPGAGQIYYPLTPAGTGSAPNNVHSFNTGMLDRPEQALTPAITGVTSSEGSGECRWTLNTRLLGFDARRSVLITQAPGGTLTYQTFDFAAPGTPTHPDGAQRSSTPSLTVTGGTRLLTQTQEAFVFRNNGYTYTVRVAREGQPAGASVTVSWAGKTVQQETLTGYTYATRR</sequence>
<reference evidence="1" key="1">
    <citation type="journal article" date="2014" name="Int. J. Syst. Evol. Microbiol.">
        <title>Complete genome sequence of Corynebacterium casei LMG S-19264T (=DSM 44701T), isolated from a smear-ripened cheese.</title>
        <authorList>
            <consortium name="US DOE Joint Genome Institute (JGI-PGF)"/>
            <person name="Walter F."/>
            <person name="Albersmeier A."/>
            <person name="Kalinowski J."/>
            <person name="Ruckert C."/>
        </authorList>
    </citation>
    <scope>NUCLEOTIDE SEQUENCE</scope>
    <source>
        <strain evidence="1">JCM 14371</strain>
    </source>
</reference>
<evidence type="ECO:0000313" key="2">
    <source>
        <dbReference type="Proteomes" id="UP000635726"/>
    </source>
</evidence>
<dbReference type="EMBL" id="BMOE01000008">
    <property type="protein sequence ID" value="GGJ79589.1"/>
    <property type="molecule type" value="Genomic_DNA"/>
</dbReference>
<name>A0A917PIH7_9DEIO</name>
<evidence type="ECO:0000313" key="1">
    <source>
        <dbReference type="EMBL" id="GGJ79589.1"/>
    </source>
</evidence>
<proteinExistence type="predicted"/>
<dbReference type="RefSeq" id="WP_188963551.1">
    <property type="nucleotide sequence ID" value="NZ_BMOE01000008.1"/>
</dbReference>
<dbReference type="Proteomes" id="UP000635726">
    <property type="component" value="Unassembled WGS sequence"/>
</dbReference>
<dbReference type="AlphaFoldDB" id="A0A917PIH7"/>
<protein>
    <submittedName>
        <fullName evidence="1">Uncharacterized protein</fullName>
    </submittedName>
</protein>
<gene>
    <name evidence="1" type="ORF">GCM10008939_24320</name>
</gene>
<reference evidence="1" key="2">
    <citation type="submission" date="2020-09" db="EMBL/GenBank/DDBJ databases">
        <authorList>
            <person name="Sun Q."/>
            <person name="Ohkuma M."/>
        </authorList>
    </citation>
    <scope>NUCLEOTIDE SEQUENCE</scope>
    <source>
        <strain evidence="1">JCM 14371</strain>
    </source>
</reference>
<keyword evidence="2" id="KW-1185">Reference proteome</keyword>
<organism evidence="1 2">
    <name type="scientific">Deinococcus aquiradiocola</name>
    <dbReference type="NCBI Taxonomy" id="393059"/>
    <lineage>
        <taxon>Bacteria</taxon>
        <taxon>Thermotogati</taxon>
        <taxon>Deinococcota</taxon>
        <taxon>Deinococci</taxon>
        <taxon>Deinococcales</taxon>
        <taxon>Deinococcaceae</taxon>
        <taxon>Deinococcus</taxon>
    </lineage>
</organism>
<comment type="caution">
    <text evidence="1">The sequence shown here is derived from an EMBL/GenBank/DDBJ whole genome shotgun (WGS) entry which is preliminary data.</text>
</comment>
<accession>A0A917PIH7</accession>